<evidence type="ECO:0000256" key="1">
    <source>
        <dbReference type="SAM" id="MobiDB-lite"/>
    </source>
</evidence>
<proteinExistence type="predicted"/>
<sequence>MSDLLPLPQPIVVVVPLVFEARWNNTYYDSNDGYGSYVDYSNYGGYSYGEYCDYASYNYGGYGGYGGCGYYSTTTSTEFPGHAICSVQSAGQGPQRPREHPQGGPTALSLALPPRWR</sequence>
<keyword evidence="3" id="KW-1185">Reference proteome</keyword>
<comment type="caution">
    <text evidence="2">The sequence shown here is derived from an EMBL/GenBank/DDBJ whole genome shotgun (WGS) entry which is preliminary data.</text>
</comment>
<organism evidence="2 3">
    <name type="scientific">Symbiodinium natans</name>
    <dbReference type="NCBI Taxonomy" id="878477"/>
    <lineage>
        <taxon>Eukaryota</taxon>
        <taxon>Sar</taxon>
        <taxon>Alveolata</taxon>
        <taxon>Dinophyceae</taxon>
        <taxon>Suessiales</taxon>
        <taxon>Symbiodiniaceae</taxon>
        <taxon>Symbiodinium</taxon>
    </lineage>
</organism>
<name>A0A812MRX4_9DINO</name>
<evidence type="ECO:0000313" key="3">
    <source>
        <dbReference type="Proteomes" id="UP000604046"/>
    </source>
</evidence>
<gene>
    <name evidence="2" type="ORF">SNAT2548_LOCUS13953</name>
</gene>
<dbReference type="Proteomes" id="UP000604046">
    <property type="component" value="Unassembled WGS sequence"/>
</dbReference>
<protein>
    <submittedName>
        <fullName evidence="2">Uncharacterized protein</fullName>
    </submittedName>
</protein>
<dbReference type="EMBL" id="CAJNDS010001557">
    <property type="protein sequence ID" value="CAE7264776.1"/>
    <property type="molecule type" value="Genomic_DNA"/>
</dbReference>
<feature type="region of interest" description="Disordered" evidence="1">
    <location>
        <begin position="87"/>
        <end position="117"/>
    </location>
</feature>
<accession>A0A812MRX4</accession>
<dbReference type="AlphaFoldDB" id="A0A812MRX4"/>
<reference evidence="2" key="1">
    <citation type="submission" date="2021-02" db="EMBL/GenBank/DDBJ databases">
        <authorList>
            <person name="Dougan E. K."/>
            <person name="Rhodes N."/>
            <person name="Thang M."/>
            <person name="Chan C."/>
        </authorList>
    </citation>
    <scope>NUCLEOTIDE SEQUENCE</scope>
</reference>
<evidence type="ECO:0000313" key="2">
    <source>
        <dbReference type="EMBL" id="CAE7264776.1"/>
    </source>
</evidence>